<evidence type="ECO:0000256" key="1">
    <source>
        <dbReference type="SAM" id="Phobius"/>
    </source>
</evidence>
<proteinExistence type="predicted"/>
<feature type="transmembrane region" description="Helical" evidence="1">
    <location>
        <begin position="100"/>
        <end position="117"/>
    </location>
</feature>
<reference evidence="2 3" key="2">
    <citation type="journal article" date="2020" name="Microbiol. Resour. Announc.">
        <title>Antarctic desert soil bacteria exhibit high novel natural product potential, evaluated through long-read genome sequencing and comparative genomics.</title>
        <authorList>
            <person name="Benaud N."/>
            <person name="Edwards R.J."/>
            <person name="Amos T.G."/>
            <person name="D'Agostino P.M."/>
            <person name="Gutierrez-Chavez C."/>
            <person name="Montgomery K."/>
            <person name="Nicetic I."/>
            <person name="Ferrari B.C."/>
        </authorList>
    </citation>
    <scope>NUCLEOTIDE SEQUENCE [LARGE SCALE GENOMIC DNA]</scope>
    <source>
        <strain evidence="2 3">SPB151</strain>
    </source>
</reference>
<feature type="transmembrane region" description="Helical" evidence="1">
    <location>
        <begin position="16"/>
        <end position="37"/>
    </location>
</feature>
<organism evidence="2 3">
    <name type="scientific">Kribbella qitaiheensis</name>
    <dbReference type="NCBI Taxonomy" id="1544730"/>
    <lineage>
        <taxon>Bacteria</taxon>
        <taxon>Bacillati</taxon>
        <taxon>Actinomycetota</taxon>
        <taxon>Actinomycetes</taxon>
        <taxon>Propionibacteriales</taxon>
        <taxon>Kribbellaceae</taxon>
        <taxon>Kribbella</taxon>
    </lineage>
</organism>
<dbReference type="AlphaFoldDB" id="A0A7G6WVG2"/>
<dbReference type="KEGG" id="kqi:F1D05_08905"/>
<evidence type="ECO:0000313" key="3">
    <source>
        <dbReference type="Proteomes" id="UP000515563"/>
    </source>
</evidence>
<evidence type="ECO:0000313" key="2">
    <source>
        <dbReference type="EMBL" id="QNE17977.1"/>
    </source>
</evidence>
<protein>
    <submittedName>
        <fullName evidence="2">Uncharacterized protein</fullName>
    </submittedName>
</protein>
<dbReference type="Proteomes" id="UP000515563">
    <property type="component" value="Chromosome"/>
</dbReference>
<accession>A0A7G6WVG2</accession>
<keyword evidence="3" id="KW-1185">Reference proteome</keyword>
<reference evidence="3" key="1">
    <citation type="submission" date="2019-09" db="EMBL/GenBank/DDBJ databases">
        <title>Antimicrobial potential of Antarctic Bacteria.</title>
        <authorList>
            <person name="Benaud N."/>
            <person name="Edwards R.J."/>
            <person name="Ferrari B.C."/>
        </authorList>
    </citation>
    <scope>NUCLEOTIDE SEQUENCE [LARGE SCALE GENOMIC DNA]</scope>
    <source>
        <strain evidence="3">SPB151</strain>
    </source>
</reference>
<keyword evidence="1" id="KW-0812">Transmembrane</keyword>
<sequence>MPTDSTPSTAPRPLKLAAAVVAAEGLVVALLGIAEVLKIHSDRLVLGVTTAAFLILYGGALLLVARGLYRTSTWSRGPAVFAQLIQLFMAYSFWGGGTKFVSVVLAVAAAGVLAGLFQKASMDALADDPTKDHPVL</sequence>
<keyword evidence="1" id="KW-1133">Transmembrane helix</keyword>
<dbReference type="EMBL" id="CP043661">
    <property type="protein sequence ID" value="QNE17977.1"/>
    <property type="molecule type" value="Genomic_DNA"/>
</dbReference>
<name>A0A7G6WVG2_9ACTN</name>
<dbReference type="RefSeq" id="WP_185446813.1">
    <property type="nucleotide sequence ID" value="NZ_CP043661.1"/>
</dbReference>
<keyword evidence="1" id="KW-0472">Membrane</keyword>
<feature type="transmembrane region" description="Helical" evidence="1">
    <location>
        <begin position="43"/>
        <end position="65"/>
    </location>
</feature>
<gene>
    <name evidence="2" type="ORF">F1D05_08905</name>
</gene>